<evidence type="ECO:0000256" key="1">
    <source>
        <dbReference type="SAM" id="Phobius"/>
    </source>
</evidence>
<dbReference type="AlphaFoldDB" id="A0A834LJ67"/>
<keyword evidence="3" id="KW-1185">Reference proteome</keyword>
<proteinExistence type="predicted"/>
<keyword evidence="1" id="KW-0472">Membrane</keyword>
<gene>
    <name evidence="2" type="ORF">RHSIM_Rhsim07G0009600</name>
</gene>
<dbReference type="OrthoDB" id="1894389at2759"/>
<feature type="transmembrane region" description="Helical" evidence="1">
    <location>
        <begin position="40"/>
        <end position="62"/>
    </location>
</feature>
<sequence>MDEKAEIAPVNLYPRSTDGLESATTAYEDEIRMKKRRKRLAYIAAFAVFQTVVILVFALVVMRVRSPEVEIDTAEVVGLIGGPSSHYNMTIAAQLKIKNKNFGDYKYERTAMNISHGGVTVGDGLILKGKADARDTETMLVTARVSSVVALSGETSSGILVLESKAALRGKVHLMKMWGMHFPMMKKRKVAEMNCVMGINLNSRVVQDMDCDD</sequence>
<dbReference type="InterPro" id="IPR055301">
    <property type="entry name" value="Lea14-like_2"/>
</dbReference>
<keyword evidence="1" id="KW-0812">Transmembrane</keyword>
<organism evidence="2 3">
    <name type="scientific">Rhododendron simsii</name>
    <name type="common">Sims's rhododendron</name>
    <dbReference type="NCBI Taxonomy" id="118357"/>
    <lineage>
        <taxon>Eukaryota</taxon>
        <taxon>Viridiplantae</taxon>
        <taxon>Streptophyta</taxon>
        <taxon>Embryophyta</taxon>
        <taxon>Tracheophyta</taxon>
        <taxon>Spermatophyta</taxon>
        <taxon>Magnoliopsida</taxon>
        <taxon>eudicotyledons</taxon>
        <taxon>Gunneridae</taxon>
        <taxon>Pentapetalae</taxon>
        <taxon>asterids</taxon>
        <taxon>Ericales</taxon>
        <taxon>Ericaceae</taxon>
        <taxon>Ericoideae</taxon>
        <taxon>Rhodoreae</taxon>
        <taxon>Rhododendron</taxon>
    </lineage>
</organism>
<name>A0A834LJ67_RHOSS</name>
<protein>
    <recommendedName>
        <fullName evidence="4">Late embryogenesis abundant protein LEA-2 subgroup domain-containing protein</fullName>
    </recommendedName>
</protein>
<keyword evidence="1" id="KW-1133">Transmembrane helix</keyword>
<evidence type="ECO:0000313" key="3">
    <source>
        <dbReference type="Proteomes" id="UP000626092"/>
    </source>
</evidence>
<dbReference type="PANTHER" id="PTHR31852">
    <property type="entry name" value="LATE EMBRYOGENESIS ABUNDANT (LEA) HYDROXYPROLINE-RICH GLYCOPROTEIN FAMILY"/>
    <property type="match status" value="1"/>
</dbReference>
<dbReference type="EMBL" id="WJXA01000007">
    <property type="protein sequence ID" value="KAF7138336.1"/>
    <property type="molecule type" value="Genomic_DNA"/>
</dbReference>
<accession>A0A834LJ67</accession>
<comment type="caution">
    <text evidence="2">The sequence shown here is derived from an EMBL/GenBank/DDBJ whole genome shotgun (WGS) entry which is preliminary data.</text>
</comment>
<dbReference type="Gene3D" id="2.60.40.1820">
    <property type="match status" value="1"/>
</dbReference>
<evidence type="ECO:0008006" key="4">
    <source>
        <dbReference type="Google" id="ProtNLM"/>
    </source>
</evidence>
<reference evidence="2" key="1">
    <citation type="submission" date="2019-11" db="EMBL/GenBank/DDBJ databases">
        <authorList>
            <person name="Liu Y."/>
            <person name="Hou J."/>
            <person name="Li T.-Q."/>
            <person name="Guan C.-H."/>
            <person name="Wu X."/>
            <person name="Wu H.-Z."/>
            <person name="Ling F."/>
            <person name="Zhang R."/>
            <person name="Shi X.-G."/>
            <person name="Ren J.-P."/>
            <person name="Chen E.-F."/>
            <person name="Sun J.-M."/>
        </authorList>
    </citation>
    <scope>NUCLEOTIDE SEQUENCE</scope>
    <source>
        <strain evidence="2">Adult_tree_wgs_1</strain>
        <tissue evidence="2">Leaves</tissue>
    </source>
</reference>
<evidence type="ECO:0000313" key="2">
    <source>
        <dbReference type="EMBL" id="KAF7138336.1"/>
    </source>
</evidence>
<dbReference type="SUPFAM" id="SSF117070">
    <property type="entry name" value="LEA14-like"/>
    <property type="match status" value="1"/>
</dbReference>
<dbReference type="Proteomes" id="UP000626092">
    <property type="component" value="Unassembled WGS sequence"/>
</dbReference>